<name>A0A7W3WQS0_9ACTN</name>
<organism evidence="3 4">
    <name type="scientific">Streptomyces alkaliterrae</name>
    <dbReference type="NCBI Taxonomy" id="2213162"/>
    <lineage>
        <taxon>Bacteria</taxon>
        <taxon>Bacillati</taxon>
        <taxon>Actinomycetota</taxon>
        <taxon>Actinomycetes</taxon>
        <taxon>Kitasatosporales</taxon>
        <taxon>Streptomycetaceae</taxon>
        <taxon>Streptomyces</taxon>
    </lineage>
</organism>
<evidence type="ECO:0000313" key="3">
    <source>
        <dbReference type="EMBL" id="MBB1256773.1"/>
    </source>
</evidence>
<feature type="region of interest" description="Disordered" evidence="1">
    <location>
        <begin position="133"/>
        <end position="184"/>
    </location>
</feature>
<gene>
    <name evidence="3" type="ORF">H3146_26005</name>
</gene>
<dbReference type="Proteomes" id="UP000525686">
    <property type="component" value="Unassembled WGS sequence"/>
</dbReference>
<evidence type="ECO:0000256" key="1">
    <source>
        <dbReference type="SAM" id="MobiDB-lite"/>
    </source>
</evidence>
<keyword evidence="2" id="KW-1133">Transmembrane helix</keyword>
<sequence length="339" mass="38368">PYTQLRETYTQLRDAVTAGQHRDRLGSVAETLRRYQEELQQRIQQRDERRQQELRAERARQEHDQRIREEAERREQQRRAEEERKREDEERRRQEAERRREALRAVATFTGAMLLLAAVIGGMAFAKEKGLLPERNNHANPPSSSVPTHTPASRYTPIPSRFPAPTHTRTPGSSAGGGYTFPPREPNLRDTAFAAVRPGHCLNVHNNGYDRWSKNSPVTVPCGWLTAYVRVTRVTKFDTCESGGGRTSWSHVNDDLTRTVLCLERQFRTGQCFLATAKDGSPNTASLMTIWDCNASKVPIEYDFIMRITSVGSGTVGNCGRDYAWDIHGGRGTICATVA</sequence>
<evidence type="ECO:0000256" key="2">
    <source>
        <dbReference type="SAM" id="Phobius"/>
    </source>
</evidence>
<evidence type="ECO:0000313" key="4">
    <source>
        <dbReference type="Proteomes" id="UP000525686"/>
    </source>
</evidence>
<keyword evidence="2" id="KW-0472">Membrane</keyword>
<proteinExistence type="predicted"/>
<comment type="caution">
    <text evidence="3">The sequence shown here is derived from an EMBL/GenBank/DDBJ whole genome shotgun (WGS) entry which is preliminary data.</text>
</comment>
<feature type="compositionally biased region" description="Polar residues" evidence="1">
    <location>
        <begin position="138"/>
        <end position="153"/>
    </location>
</feature>
<dbReference type="AlphaFoldDB" id="A0A7W3WQS0"/>
<feature type="non-terminal residue" evidence="3">
    <location>
        <position position="1"/>
    </location>
</feature>
<dbReference type="EMBL" id="JABJWZ010000453">
    <property type="protein sequence ID" value="MBB1256773.1"/>
    <property type="molecule type" value="Genomic_DNA"/>
</dbReference>
<feature type="transmembrane region" description="Helical" evidence="2">
    <location>
        <begin position="102"/>
        <end position="126"/>
    </location>
</feature>
<reference evidence="4" key="1">
    <citation type="submission" date="2020-05" db="EMBL/GenBank/DDBJ databases">
        <title>Classification of alakaliphilic streptomycetes isolated from an alkaline soil next to Lonar Crater, India and a proposal for the recognition of Streptomyces alkaliterrae sp. nov.</title>
        <authorList>
            <person name="Golinska P."/>
        </authorList>
    </citation>
    <scope>NUCLEOTIDE SEQUENCE [LARGE SCALE GENOMIC DNA]</scope>
    <source>
        <strain evidence="4">OF3</strain>
    </source>
</reference>
<protein>
    <submittedName>
        <fullName evidence="3">YqkE family protein</fullName>
    </submittedName>
</protein>
<accession>A0A7W3WQS0</accession>
<keyword evidence="2" id="KW-0812">Transmembrane</keyword>
<feature type="region of interest" description="Disordered" evidence="1">
    <location>
        <begin position="42"/>
        <end position="93"/>
    </location>
</feature>